<dbReference type="GO" id="GO:0020037">
    <property type="term" value="F:heme binding"/>
    <property type="evidence" value="ECO:0007669"/>
    <property type="project" value="InterPro"/>
</dbReference>
<organism evidence="3 4">
    <name type="scientific">Oceanococcus atlanticus</name>
    <dbReference type="NCBI Taxonomy" id="1317117"/>
    <lineage>
        <taxon>Bacteria</taxon>
        <taxon>Pseudomonadati</taxon>
        <taxon>Pseudomonadota</taxon>
        <taxon>Gammaproteobacteria</taxon>
        <taxon>Chromatiales</taxon>
        <taxon>Oceanococcaceae</taxon>
        <taxon>Oceanococcus</taxon>
    </lineage>
</organism>
<accession>A0A1Y1SI27</accession>
<feature type="transmembrane region" description="Helical" evidence="1">
    <location>
        <begin position="91"/>
        <end position="110"/>
    </location>
</feature>
<keyword evidence="1" id="KW-0472">Membrane</keyword>
<dbReference type="Pfam" id="PF01578">
    <property type="entry name" value="Cytochrom_C_asm"/>
    <property type="match status" value="1"/>
</dbReference>
<name>A0A1Y1SI27_9GAMM</name>
<evidence type="ECO:0000313" key="3">
    <source>
        <dbReference type="EMBL" id="ORE88849.1"/>
    </source>
</evidence>
<dbReference type="InterPro" id="IPR052372">
    <property type="entry name" value="YpjD/HemX"/>
</dbReference>
<feature type="transmembrane region" description="Helical" evidence="1">
    <location>
        <begin position="122"/>
        <end position="147"/>
    </location>
</feature>
<dbReference type="RefSeq" id="WP_158523018.1">
    <property type="nucleotide sequence ID" value="NZ_AQQV01000001.1"/>
</dbReference>
<dbReference type="Proteomes" id="UP000192342">
    <property type="component" value="Unassembled WGS sequence"/>
</dbReference>
<keyword evidence="4" id="KW-1185">Reference proteome</keyword>
<protein>
    <submittedName>
        <fullName evidence="3">ABC transporter permease</fullName>
    </submittedName>
</protein>
<feature type="transmembrane region" description="Helical" evidence="1">
    <location>
        <begin position="169"/>
        <end position="192"/>
    </location>
</feature>
<evidence type="ECO:0000313" key="4">
    <source>
        <dbReference type="Proteomes" id="UP000192342"/>
    </source>
</evidence>
<dbReference type="STRING" id="1317117.ATO7_03200"/>
<evidence type="ECO:0000259" key="2">
    <source>
        <dbReference type="Pfam" id="PF01578"/>
    </source>
</evidence>
<keyword evidence="1" id="KW-1133">Transmembrane helix</keyword>
<dbReference type="AlphaFoldDB" id="A0A1Y1SI27"/>
<gene>
    <name evidence="3" type="ORF">ATO7_03200</name>
</gene>
<reference evidence="3 4" key="1">
    <citation type="submission" date="2013-04" db="EMBL/GenBank/DDBJ databases">
        <title>Oceanococcus atlanticus 22II-S10r2 Genome Sequencing.</title>
        <authorList>
            <person name="Lai Q."/>
            <person name="Li G."/>
            <person name="Shao Z."/>
        </authorList>
    </citation>
    <scope>NUCLEOTIDE SEQUENCE [LARGE SCALE GENOMIC DNA]</scope>
    <source>
        <strain evidence="3 4">22II-S10r2</strain>
    </source>
</reference>
<dbReference type="OrthoDB" id="9780793at2"/>
<dbReference type="PANTHER" id="PTHR38034:SF1">
    <property type="entry name" value="INNER MEMBRANE PROTEIN YPJD"/>
    <property type="match status" value="1"/>
</dbReference>
<dbReference type="EMBL" id="AQQV01000001">
    <property type="protein sequence ID" value="ORE88849.1"/>
    <property type="molecule type" value="Genomic_DNA"/>
</dbReference>
<dbReference type="PANTHER" id="PTHR38034">
    <property type="entry name" value="INNER MEMBRANE PROTEIN YPJD"/>
    <property type="match status" value="1"/>
</dbReference>
<feature type="transmembrane region" description="Helical" evidence="1">
    <location>
        <begin position="204"/>
        <end position="222"/>
    </location>
</feature>
<sequence length="262" mass="28600">MLILLDTLAATLYLWCAWRVHNAAQSARDQGLVMGLAAAVALQGLALGLGDALQGQWKLGIGQALALFLWLCCAMHLLMCLRMSLWHLGRWLWPVAALAVPLAWVLPQGAANTVTLSSTLKLHILVSMLAYATLTLAALQTLSYALLDTSLHKGQHRRSLPPLQVMEDLVFKLVLIGFILLCISIGSGFLFVDNVFAQHLAHKTALSIIACALFGALTAGRALRGWRGRTAIRWVMGAYITLLLAYFGSKLVLEQFLGRSWT</sequence>
<feature type="transmembrane region" description="Helical" evidence="1">
    <location>
        <begin position="32"/>
        <end position="53"/>
    </location>
</feature>
<dbReference type="GO" id="GO:0017004">
    <property type="term" value="P:cytochrome complex assembly"/>
    <property type="evidence" value="ECO:0007669"/>
    <property type="project" value="InterPro"/>
</dbReference>
<comment type="caution">
    <text evidence="3">The sequence shown here is derived from an EMBL/GenBank/DDBJ whole genome shotgun (WGS) entry which is preliminary data.</text>
</comment>
<feature type="transmembrane region" description="Helical" evidence="1">
    <location>
        <begin position="234"/>
        <end position="253"/>
    </location>
</feature>
<feature type="transmembrane region" description="Helical" evidence="1">
    <location>
        <begin position="65"/>
        <end position="85"/>
    </location>
</feature>
<proteinExistence type="predicted"/>
<evidence type="ECO:0000256" key="1">
    <source>
        <dbReference type="SAM" id="Phobius"/>
    </source>
</evidence>
<feature type="domain" description="Cytochrome c assembly protein" evidence="2">
    <location>
        <begin position="65"/>
        <end position="255"/>
    </location>
</feature>
<keyword evidence="1" id="KW-0812">Transmembrane</keyword>
<dbReference type="InterPro" id="IPR002541">
    <property type="entry name" value="Cyt_c_assembly"/>
</dbReference>